<feature type="region of interest" description="Disordered" evidence="1">
    <location>
        <begin position="320"/>
        <end position="340"/>
    </location>
</feature>
<organism evidence="2">
    <name type="scientific">Strombidinopsis acuminata</name>
    <dbReference type="NCBI Taxonomy" id="141414"/>
    <lineage>
        <taxon>Eukaryota</taxon>
        <taxon>Sar</taxon>
        <taxon>Alveolata</taxon>
        <taxon>Ciliophora</taxon>
        <taxon>Intramacronucleata</taxon>
        <taxon>Spirotrichea</taxon>
        <taxon>Choreotrichia</taxon>
        <taxon>Choreotrichida</taxon>
        <taxon>Strombidinopsidae</taxon>
        <taxon>Strombidinopsis</taxon>
    </lineage>
</organism>
<feature type="region of interest" description="Disordered" evidence="1">
    <location>
        <begin position="278"/>
        <end position="297"/>
    </location>
</feature>
<accession>A0A7S3RSV5</accession>
<evidence type="ECO:0000313" key="2">
    <source>
        <dbReference type="EMBL" id="CAE0534037.1"/>
    </source>
</evidence>
<dbReference type="EMBL" id="HBIQ01020936">
    <property type="protein sequence ID" value="CAE0534037.1"/>
    <property type="molecule type" value="Transcribed_RNA"/>
</dbReference>
<name>A0A7S3RSV5_9SPIT</name>
<reference evidence="2" key="1">
    <citation type="submission" date="2021-01" db="EMBL/GenBank/DDBJ databases">
        <authorList>
            <person name="Corre E."/>
            <person name="Pelletier E."/>
            <person name="Niang G."/>
            <person name="Scheremetjew M."/>
            <person name="Finn R."/>
            <person name="Kale V."/>
            <person name="Holt S."/>
            <person name="Cochrane G."/>
            <person name="Meng A."/>
            <person name="Brown T."/>
            <person name="Cohen L."/>
        </authorList>
    </citation>
    <scope>NUCLEOTIDE SEQUENCE</scope>
    <source>
        <strain evidence="2">SPMC142</strain>
    </source>
</reference>
<proteinExistence type="predicted"/>
<sequence length="357" mass="39151">MTAPVGRLVDLVNKGITSVASGGPAPCVAIEGDAGTPPSSHYSPESRAIHAENGGHDREGCVGIVATAPSPTGGPMMSLNSDPYNLRAEELALQECTLGLEIRRTWQEPEMVRSFDGRHFPGTPDGMFETWDGALTCVQVVRVPLLLEYGLSSLKETLAQTVLTKVVKSQQWLSASHIVPQDFVIFCWLPFAIPEDVSEHAETLMQRVRKLDPRFSLRLRLPAKAGALFPAMFATSARERRKILESDVSTYTGSEDGDDDDELLPWDITWGWDQELEEPPQDAPEVGAGEGCSRDESDGEEAWDVFSLTWPDVDLGCLDTRLSDDASDPEFEDGESHAEDNMYITEVQQISIWDDGG</sequence>
<gene>
    <name evidence="2" type="ORF">SACU0126_LOCUS6972</name>
</gene>
<protein>
    <submittedName>
        <fullName evidence="2">Uncharacterized protein</fullName>
    </submittedName>
</protein>
<evidence type="ECO:0000256" key="1">
    <source>
        <dbReference type="SAM" id="MobiDB-lite"/>
    </source>
</evidence>
<dbReference type="AlphaFoldDB" id="A0A7S3RSV5"/>